<evidence type="ECO:0000313" key="3">
    <source>
        <dbReference type="EMBL" id="CRY69296.1"/>
    </source>
</evidence>
<feature type="compositionally biased region" description="Polar residues" evidence="1">
    <location>
        <begin position="15"/>
        <end position="25"/>
    </location>
</feature>
<evidence type="ECO:0000313" key="2">
    <source>
        <dbReference type="EMBL" id="CNI53219.1"/>
    </source>
</evidence>
<organism evidence="2 5">
    <name type="scientific">Yersinia pekkanenii</name>
    <dbReference type="NCBI Taxonomy" id="1288385"/>
    <lineage>
        <taxon>Bacteria</taxon>
        <taxon>Pseudomonadati</taxon>
        <taxon>Pseudomonadota</taxon>
        <taxon>Gammaproteobacteria</taxon>
        <taxon>Enterobacterales</taxon>
        <taxon>Yersiniaceae</taxon>
        <taxon>Yersinia</taxon>
    </lineage>
</organism>
<proteinExistence type="predicted"/>
<dbReference type="EMBL" id="CWJL01000042">
    <property type="protein sequence ID" value="CRY69296.1"/>
    <property type="molecule type" value="Genomic_DNA"/>
</dbReference>
<reference evidence="3 4" key="1">
    <citation type="submission" date="2015-03" db="EMBL/GenBank/DDBJ databases">
        <authorList>
            <consortium name="Pathogen Informatics"/>
            <person name="Murphy D."/>
        </authorList>
    </citation>
    <scope>NUCLEOTIDE SEQUENCE [LARGE SCALE GENOMIC DNA]</scope>
    <source>
        <strain evidence="4">type strain: CIP110230</strain>
        <strain evidence="3">Type strain: CIP110230</strain>
    </source>
</reference>
<dbReference type="STRING" id="1288385.ERS137968_04445"/>
<gene>
    <name evidence="2" type="ORF">ERS008529_04292</name>
    <name evidence="3" type="ORF">ERS137968_04445</name>
</gene>
<dbReference type="InterPro" id="IPR006448">
    <property type="entry name" value="Phage_term_ssu_P27"/>
</dbReference>
<dbReference type="Proteomes" id="UP000045840">
    <property type="component" value="Unassembled WGS sequence"/>
</dbReference>
<name>A0A0T9RB33_9GAMM</name>
<reference evidence="5" key="2">
    <citation type="submission" date="2015-03" db="EMBL/GenBank/DDBJ databases">
        <authorList>
            <consortium name="Pathogen Informatics"/>
        </authorList>
    </citation>
    <scope>NUCLEOTIDE SEQUENCE [LARGE SCALE GENOMIC DNA]</scope>
    <source>
        <strain evidence="5">A125KOH2</strain>
    </source>
</reference>
<reference evidence="2" key="3">
    <citation type="submission" date="2015-03" db="EMBL/GenBank/DDBJ databases">
        <authorList>
            <person name="Murphy D."/>
        </authorList>
    </citation>
    <scope>NUCLEOTIDE SEQUENCE [LARGE SCALE GENOMIC DNA]</scope>
    <source>
        <strain evidence="2">A125KOH2</strain>
    </source>
</reference>
<feature type="region of interest" description="Disordered" evidence="1">
    <location>
        <begin position="1"/>
        <end position="27"/>
    </location>
</feature>
<keyword evidence="4" id="KW-1185">Reference proteome</keyword>
<evidence type="ECO:0000256" key="1">
    <source>
        <dbReference type="SAM" id="MobiDB-lite"/>
    </source>
</evidence>
<dbReference type="AlphaFoldDB" id="A0A0T9RB33"/>
<sequence>MGTAMRAAGGGRKQNLPTKNKSSLTRIAPPKELLSETAIGLWKTQSKILIERGTFELEDAPLLLAYCNSFHLMITAEKVITKLALNDLENLGLADLGGTGGLKKHPAVAVRNDCVSQLARLGSLLGLDPLSRIRMTGGTFTRGRRERIRRVLTMATYPPACTCYSAPR</sequence>
<dbReference type="EMBL" id="CQAZ01000061">
    <property type="protein sequence ID" value="CNI53219.1"/>
    <property type="molecule type" value="Genomic_DNA"/>
</dbReference>
<evidence type="ECO:0000313" key="4">
    <source>
        <dbReference type="Proteomes" id="UP000044625"/>
    </source>
</evidence>
<accession>A0A0T9RB33</accession>
<dbReference type="Proteomes" id="UP000044625">
    <property type="component" value="Unassembled WGS sequence"/>
</dbReference>
<protein>
    <submittedName>
        <fullName evidence="2">Phage terminase, small subunit</fullName>
    </submittedName>
</protein>
<evidence type="ECO:0000313" key="5">
    <source>
        <dbReference type="Proteomes" id="UP000045840"/>
    </source>
</evidence>
<dbReference type="Pfam" id="PF05119">
    <property type="entry name" value="Terminase_4"/>
    <property type="match status" value="1"/>
</dbReference>